<sequence length="132" mass="14586">MNTEELTRIVVEALEDVKAKDIKVFNTEKLTDQFERVVIASGSSNRQTRALAFSVSSSVKQAGGDVIGMEGEDTGEWVLVDCGSVVCHVLQPAVREYYNLEEIWGGKEVFMKAQAECTPHLMPNRTHAPSDN</sequence>
<dbReference type="KEGG" id="sutt:SUTMEG_20780"/>
<evidence type="ECO:0000256" key="1">
    <source>
        <dbReference type="ARBA" id="ARBA00010574"/>
    </source>
</evidence>
<dbReference type="Gene3D" id="3.30.460.10">
    <property type="entry name" value="Beta Polymerase, domain 2"/>
    <property type="match status" value="1"/>
</dbReference>
<keyword evidence="2" id="KW-0963">Cytoplasm</keyword>
<dbReference type="InterPro" id="IPR043519">
    <property type="entry name" value="NT_sf"/>
</dbReference>
<keyword evidence="4" id="KW-1185">Reference proteome</keyword>
<comment type="function">
    <text evidence="2">Functions as a ribosomal silencing factor. Interacts with ribosomal protein uL14 (rplN), blocking formation of intersubunit bridge B8. Prevents association of the 30S and 50S ribosomal subunits and the formation of functional ribosomes, thus repressing translation.</text>
</comment>
<dbReference type="OrthoDB" id="9793681at2"/>
<evidence type="ECO:0000256" key="2">
    <source>
        <dbReference type="HAMAP-Rule" id="MF_01477"/>
    </source>
</evidence>
<comment type="similarity">
    <text evidence="1 2">Belongs to the Iojap/RsfS family.</text>
</comment>
<dbReference type="PANTHER" id="PTHR21043">
    <property type="entry name" value="IOJAP SUPERFAMILY ORTHOLOG"/>
    <property type="match status" value="1"/>
</dbReference>
<dbReference type="EMBL" id="AP018786">
    <property type="protein sequence ID" value="BBF24187.1"/>
    <property type="molecule type" value="Genomic_DNA"/>
</dbReference>
<dbReference type="GO" id="GO:0042256">
    <property type="term" value="P:cytosolic ribosome assembly"/>
    <property type="evidence" value="ECO:0007669"/>
    <property type="project" value="UniProtKB-UniRule"/>
</dbReference>
<accession>A0A2Z6IEQ1</accession>
<proteinExistence type="inferred from homology"/>
<evidence type="ECO:0000313" key="4">
    <source>
        <dbReference type="Proteomes" id="UP000271003"/>
    </source>
</evidence>
<dbReference type="GO" id="GO:0090071">
    <property type="term" value="P:negative regulation of ribosome biogenesis"/>
    <property type="evidence" value="ECO:0007669"/>
    <property type="project" value="UniProtKB-UniRule"/>
</dbReference>
<dbReference type="HAMAP" id="MF_01477">
    <property type="entry name" value="Iojap_RsfS"/>
    <property type="match status" value="1"/>
</dbReference>
<dbReference type="PANTHER" id="PTHR21043:SF0">
    <property type="entry name" value="MITOCHONDRIAL ASSEMBLY OF RIBOSOMAL LARGE SUBUNIT PROTEIN 1"/>
    <property type="match status" value="1"/>
</dbReference>
<dbReference type="Pfam" id="PF02410">
    <property type="entry name" value="RsfS"/>
    <property type="match status" value="1"/>
</dbReference>
<dbReference type="GO" id="GO:0017148">
    <property type="term" value="P:negative regulation of translation"/>
    <property type="evidence" value="ECO:0007669"/>
    <property type="project" value="UniProtKB-UniRule"/>
</dbReference>
<protein>
    <recommendedName>
        <fullName evidence="2">Ribosomal silencing factor RsfS</fullName>
    </recommendedName>
</protein>
<dbReference type="SUPFAM" id="SSF81301">
    <property type="entry name" value="Nucleotidyltransferase"/>
    <property type="match status" value="1"/>
</dbReference>
<evidence type="ECO:0000313" key="3">
    <source>
        <dbReference type="EMBL" id="BBF24187.1"/>
    </source>
</evidence>
<dbReference type="AlphaFoldDB" id="A0A2Z6IEQ1"/>
<dbReference type="GO" id="GO:0043023">
    <property type="term" value="F:ribosomal large subunit binding"/>
    <property type="evidence" value="ECO:0007669"/>
    <property type="project" value="TreeGrafter"/>
</dbReference>
<keyword evidence="2" id="KW-0678">Repressor</keyword>
<gene>
    <name evidence="2" type="primary">rsfS</name>
    <name evidence="3" type="ORF">SUTMEG_20780</name>
</gene>
<organism evidence="3 4">
    <name type="scientific">Sutterella megalosphaeroides</name>
    <dbReference type="NCBI Taxonomy" id="2494234"/>
    <lineage>
        <taxon>Bacteria</taxon>
        <taxon>Pseudomonadati</taxon>
        <taxon>Pseudomonadota</taxon>
        <taxon>Betaproteobacteria</taxon>
        <taxon>Burkholderiales</taxon>
        <taxon>Sutterellaceae</taxon>
        <taxon>Sutterella</taxon>
    </lineage>
</organism>
<reference evidence="3 4" key="1">
    <citation type="journal article" date="2018" name="Int. J. Syst. Evol. Microbiol.">
        <title>Mesosutterella multiformis gen. nov., sp. nov., a member of the family Sutterellaceae and Sutterella megalosphaeroides sp. nov., isolated from human faeces.</title>
        <authorList>
            <person name="Sakamoto M."/>
            <person name="Ikeyama N."/>
            <person name="Kunihiro T."/>
            <person name="Iino T."/>
            <person name="Yuki M."/>
            <person name="Ohkuma M."/>
        </authorList>
    </citation>
    <scope>NUCLEOTIDE SEQUENCE [LARGE SCALE GENOMIC DNA]</scope>
    <source>
        <strain evidence="3 4">6FBBBH3</strain>
    </source>
</reference>
<keyword evidence="2" id="KW-0810">Translation regulation</keyword>
<name>A0A2Z6IEQ1_9BURK</name>
<dbReference type="InterPro" id="IPR004394">
    <property type="entry name" value="Iojap/RsfS/C7orf30"/>
</dbReference>
<dbReference type="NCBIfam" id="TIGR00090">
    <property type="entry name" value="rsfS_iojap_ybeB"/>
    <property type="match status" value="1"/>
</dbReference>
<dbReference type="GO" id="GO:0005737">
    <property type="term" value="C:cytoplasm"/>
    <property type="evidence" value="ECO:0007669"/>
    <property type="project" value="UniProtKB-SubCell"/>
</dbReference>
<comment type="subcellular location">
    <subcellularLocation>
        <location evidence="2">Cytoplasm</location>
    </subcellularLocation>
</comment>
<dbReference type="RefSeq" id="WP_120177721.1">
    <property type="nucleotide sequence ID" value="NZ_AP018786.1"/>
</dbReference>
<dbReference type="Proteomes" id="UP000271003">
    <property type="component" value="Chromosome"/>
</dbReference>
<comment type="subunit">
    <text evidence="2">Interacts with ribosomal protein uL14 (rplN).</text>
</comment>